<dbReference type="Pfam" id="PF00291">
    <property type="entry name" value="PALP"/>
    <property type="match status" value="1"/>
</dbReference>
<evidence type="ECO:0000256" key="3">
    <source>
        <dbReference type="ARBA" id="ARBA00022898"/>
    </source>
</evidence>
<reference evidence="7 8" key="1">
    <citation type="journal article" date="2018" name="Nat. Biotechnol.">
        <title>A standardized bacterial taxonomy based on genome phylogeny substantially revises the tree of life.</title>
        <authorList>
            <person name="Parks D.H."/>
            <person name="Chuvochina M."/>
            <person name="Waite D.W."/>
            <person name="Rinke C."/>
            <person name="Skarshewski A."/>
            <person name="Chaumeil P.A."/>
            <person name="Hugenholtz P."/>
        </authorList>
    </citation>
    <scope>NUCLEOTIDE SEQUENCE [LARGE SCALE GENOMIC DNA]</scope>
    <source>
        <strain evidence="7">UBA10707</strain>
    </source>
</reference>
<evidence type="ECO:0000256" key="1">
    <source>
        <dbReference type="ARBA" id="ARBA00001933"/>
    </source>
</evidence>
<evidence type="ECO:0000256" key="2">
    <source>
        <dbReference type="ARBA" id="ARBA00008639"/>
    </source>
</evidence>
<evidence type="ECO:0000313" key="7">
    <source>
        <dbReference type="EMBL" id="HBP28097.1"/>
    </source>
</evidence>
<comment type="cofactor">
    <cofactor evidence="1">
        <name>pyridoxal 5'-phosphate</name>
        <dbReference type="ChEBI" id="CHEBI:597326"/>
    </cofactor>
</comment>
<dbReference type="AlphaFoldDB" id="A0A356LAT0"/>
<dbReference type="Gene3D" id="3.40.50.1100">
    <property type="match status" value="2"/>
</dbReference>
<feature type="domain" description="Tryptophan synthase beta chain-like PALP" evidence="6">
    <location>
        <begin position="13"/>
        <end position="317"/>
    </location>
</feature>
<evidence type="ECO:0000313" key="8">
    <source>
        <dbReference type="Proteomes" id="UP000264036"/>
    </source>
</evidence>
<dbReference type="InterPro" id="IPR027278">
    <property type="entry name" value="ACCD_DCysDesulf"/>
</dbReference>
<dbReference type="Proteomes" id="UP000264036">
    <property type="component" value="Unassembled WGS sequence"/>
</dbReference>
<dbReference type="InterPro" id="IPR036052">
    <property type="entry name" value="TrpB-like_PALP_sf"/>
</dbReference>
<protein>
    <submittedName>
        <fullName evidence="7">D-cysteine desulfhydrase</fullName>
    </submittedName>
</protein>
<dbReference type="InterPro" id="IPR001926">
    <property type="entry name" value="TrpB-like_PALP"/>
</dbReference>
<dbReference type="InterPro" id="IPR005966">
    <property type="entry name" value="D-Cys_desShydrase"/>
</dbReference>
<evidence type="ECO:0000256" key="4">
    <source>
        <dbReference type="PIRSR" id="PIRSR006278-1"/>
    </source>
</evidence>
<evidence type="ECO:0000256" key="5">
    <source>
        <dbReference type="PIRSR" id="PIRSR006278-2"/>
    </source>
</evidence>
<sequence>MKWNAFPRIGFTEHATPLQPLSRLSDHLGGPKIFIKRDDLTGLAGGGNKARKLEYLAADALAQGADTLIATGATQSNHARQTAAAAAQLGLDCILLLERRLQGQPAEYYRAGNALLNRVLGATLCEELPAGANIATAVAELETQLIQQGRKPYVVAAGGSSPLGAMGYVGCAHEITTQASDLGIKVDYIVHAAGSGGTQAGLVAALCRHKHTRVRGYSVRFDSNRMSAIVHAIANQTASLMDAPSVRADRIEVDDTHIGDGYGIATPEALDAIKLLGRQEGILLDPVYTGKAMAGLIADIHSGRFSADQNIVFLHTGGAAVLSAYTSLL</sequence>
<evidence type="ECO:0000259" key="6">
    <source>
        <dbReference type="Pfam" id="PF00291"/>
    </source>
</evidence>
<dbReference type="PIRSF" id="PIRSF006278">
    <property type="entry name" value="ACCD_DCysDesulf"/>
    <property type="match status" value="1"/>
</dbReference>
<dbReference type="NCBIfam" id="TIGR01275">
    <property type="entry name" value="ACC_deam_rel"/>
    <property type="match status" value="1"/>
</dbReference>
<accession>A0A356LAT0</accession>
<comment type="caution">
    <text evidence="7">The sequence shown here is derived from an EMBL/GenBank/DDBJ whole genome shotgun (WGS) entry which is preliminary data.</text>
</comment>
<name>A0A356LAT0_9BURK</name>
<gene>
    <name evidence="7" type="ORF">DD666_01610</name>
</gene>
<comment type="similarity">
    <text evidence="2">Belongs to the ACC deaminase/D-cysteine desulfhydrase family.</text>
</comment>
<keyword evidence="3 5" id="KW-0663">Pyridoxal phosphate</keyword>
<dbReference type="PANTHER" id="PTHR43780:SF2">
    <property type="entry name" value="1-AMINOCYCLOPROPANE-1-CARBOXYLATE DEAMINASE-RELATED"/>
    <property type="match status" value="1"/>
</dbReference>
<dbReference type="EMBL" id="DOEK01000004">
    <property type="protein sequence ID" value="HBP28097.1"/>
    <property type="molecule type" value="Genomic_DNA"/>
</dbReference>
<dbReference type="SUPFAM" id="SSF53686">
    <property type="entry name" value="Tryptophan synthase beta subunit-like PLP-dependent enzymes"/>
    <property type="match status" value="1"/>
</dbReference>
<dbReference type="NCBIfam" id="NF003031">
    <property type="entry name" value="PRK03910.1-4"/>
    <property type="match status" value="1"/>
</dbReference>
<organism evidence="7 8">
    <name type="scientific">Advenella kashmirensis</name>
    <dbReference type="NCBI Taxonomy" id="310575"/>
    <lineage>
        <taxon>Bacteria</taxon>
        <taxon>Pseudomonadati</taxon>
        <taxon>Pseudomonadota</taxon>
        <taxon>Betaproteobacteria</taxon>
        <taxon>Burkholderiales</taxon>
        <taxon>Alcaligenaceae</taxon>
    </lineage>
</organism>
<dbReference type="PANTHER" id="PTHR43780">
    <property type="entry name" value="1-AMINOCYCLOPROPANE-1-CARBOXYLATE DEAMINASE-RELATED"/>
    <property type="match status" value="1"/>
</dbReference>
<dbReference type="GO" id="GO:0019148">
    <property type="term" value="F:D-cysteine desulfhydrase activity"/>
    <property type="evidence" value="ECO:0007669"/>
    <property type="project" value="TreeGrafter"/>
</dbReference>
<feature type="active site" description="Nucleophile" evidence="4">
    <location>
        <position position="76"/>
    </location>
</feature>
<proteinExistence type="inferred from homology"/>
<feature type="modified residue" description="N6-(pyridoxal phosphate)lysine" evidence="5">
    <location>
        <position position="49"/>
    </location>
</feature>